<dbReference type="PANTHER" id="PTHR48061:SF2">
    <property type="entry name" value="RECEPTOR LIKE PROTEIN 30-LIKE"/>
    <property type="match status" value="1"/>
</dbReference>
<evidence type="ECO:0000256" key="8">
    <source>
        <dbReference type="ARBA" id="ARBA00023180"/>
    </source>
</evidence>
<comment type="caution">
    <text evidence="11">The sequence shown here is derived from an EMBL/GenBank/DDBJ whole genome shotgun (WGS) entry which is preliminary data.</text>
</comment>
<reference evidence="11 12" key="1">
    <citation type="submission" date="2024-01" db="EMBL/GenBank/DDBJ databases">
        <title>Genome assemblies of Stephania.</title>
        <authorList>
            <person name="Yang L."/>
        </authorList>
    </citation>
    <scope>NUCLEOTIDE SEQUENCE [LARGE SCALE GENOMIC DNA]</scope>
    <source>
        <strain evidence="11">QJT</strain>
        <tissue evidence="11">Leaf</tissue>
    </source>
</reference>
<evidence type="ECO:0000256" key="1">
    <source>
        <dbReference type="ARBA" id="ARBA00004479"/>
    </source>
</evidence>
<evidence type="ECO:0000256" key="2">
    <source>
        <dbReference type="ARBA" id="ARBA00022614"/>
    </source>
</evidence>
<accession>A0AAP0IZ85</accession>
<proteinExistence type="predicted"/>
<keyword evidence="8" id="KW-0325">Glycoprotein</keyword>
<name>A0AAP0IZ85_9MAGN</name>
<dbReference type="InterPro" id="IPR001611">
    <property type="entry name" value="Leu-rich_rpt"/>
</dbReference>
<evidence type="ECO:0000256" key="6">
    <source>
        <dbReference type="ARBA" id="ARBA00022989"/>
    </source>
</evidence>
<dbReference type="Gene3D" id="3.80.10.10">
    <property type="entry name" value="Ribonuclease Inhibitor"/>
    <property type="match status" value="1"/>
</dbReference>
<keyword evidence="2" id="KW-0433">Leucine-rich repeat</keyword>
<keyword evidence="7" id="KW-0472">Membrane</keyword>
<dbReference type="PANTHER" id="PTHR48061">
    <property type="entry name" value="LEUCINE-RICH REPEAT RECEPTOR PROTEIN KINASE EMS1-LIKE-RELATED"/>
    <property type="match status" value="1"/>
</dbReference>
<evidence type="ECO:0000256" key="9">
    <source>
        <dbReference type="SAM" id="SignalP"/>
    </source>
</evidence>
<comment type="subcellular location">
    <subcellularLocation>
        <location evidence="1">Membrane</location>
        <topology evidence="1">Single-pass type I membrane protein</topology>
    </subcellularLocation>
</comment>
<keyword evidence="12" id="KW-1185">Reference proteome</keyword>
<evidence type="ECO:0000313" key="12">
    <source>
        <dbReference type="Proteomes" id="UP001417504"/>
    </source>
</evidence>
<evidence type="ECO:0000256" key="5">
    <source>
        <dbReference type="ARBA" id="ARBA00022737"/>
    </source>
</evidence>
<gene>
    <name evidence="11" type="ORF">Sjap_014151</name>
</gene>
<dbReference type="AlphaFoldDB" id="A0AAP0IZ85"/>
<dbReference type="GO" id="GO:0016020">
    <property type="term" value="C:membrane"/>
    <property type="evidence" value="ECO:0007669"/>
    <property type="project" value="UniProtKB-SubCell"/>
</dbReference>
<evidence type="ECO:0000256" key="3">
    <source>
        <dbReference type="ARBA" id="ARBA00022692"/>
    </source>
</evidence>
<keyword evidence="6" id="KW-1133">Transmembrane helix</keyword>
<dbReference type="InterPro" id="IPR013210">
    <property type="entry name" value="LRR_N_plant-typ"/>
</dbReference>
<dbReference type="Pfam" id="PF13855">
    <property type="entry name" value="LRR_8"/>
    <property type="match status" value="1"/>
</dbReference>
<evidence type="ECO:0000259" key="10">
    <source>
        <dbReference type="Pfam" id="PF08263"/>
    </source>
</evidence>
<dbReference type="Proteomes" id="UP001417504">
    <property type="component" value="Unassembled WGS sequence"/>
</dbReference>
<protein>
    <recommendedName>
        <fullName evidence="10">Leucine-rich repeat-containing N-terminal plant-type domain-containing protein</fullName>
    </recommendedName>
</protein>
<feature type="domain" description="Leucine-rich repeat-containing N-terminal plant-type" evidence="10">
    <location>
        <begin position="35"/>
        <end position="80"/>
    </location>
</feature>
<organism evidence="11 12">
    <name type="scientific">Stephania japonica</name>
    <dbReference type="NCBI Taxonomy" id="461633"/>
    <lineage>
        <taxon>Eukaryota</taxon>
        <taxon>Viridiplantae</taxon>
        <taxon>Streptophyta</taxon>
        <taxon>Embryophyta</taxon>
        <taxon>Tracheophyta</taxon>
        <taxon>Spermatophyta</taxon>
        <taxon>Magnoliopsida</taxon>
        <taxon>Ranunculales</taxon>
        <taxon>Menispermaceae</taxon>
        <taxon>Menispermoideae</taxon>
        <taxon>Cissampelideae</taxon>
        <taxon>Stephania</taxon>
    </lineage>
</organism>
<feature type="signal peptide" evidence="9">
    <location>
        <begin position="1"/>
        <end position="28"/>
    </location>
</feature>
<keyword evidence="3" id="KW-0812">Transmembrane</keyword>
<feature type="chain" id="PRO_5042918188" description="Leucine-rich repeat-containing N-terminal plant-type domain-containing protein" evidence="9">
    <location>
        <begin position="29"/>
        <end position="162"/>
    </location>
</feature>
<keyword evidence="4 9" id="KW-0732">Signal</keyword>
<evidence type="ECO:0000313" key="11">
    <source>
        <dbReference type="EMBL" id="KAK9124549.1"/>
    </source>
</evidence>
<dbReference type="Pfam" id="PF08263">
    <property type="entry name" value="LRRNT_2"/>
    <property type="match status" value="1"/>
</dbReference>
<sequence>MMRFNVMFSSCVIIYVLCFLLVCSPSWAVEGQCLDEQRHLLLHFKHNLSFYSSESGVPEGLSTWDLNTDCCRSWEGVECNQIGEVIGLDLSDNSIVGSADGLASLFQLSHLQRLDLSDNNFNSTIASGFDRLPNLTHLNLSNSDFVGQIPIGISRLERQGAE</sequence>
<dbReference type="InterPro" id="IPR046956">
    <property type="entry name" value="RLP23-like"/>
</dbReference>
<dbReference type="InterPro" id="IPR032675">
    <property type="entry name" value="LRR_dom_sf"/>
</dbReference>
<evidence type="ECO:0000256" key="7">
    <source>
        <dbReference type="ARBA" id="ARBA00023136"/>
    </source>
</evidence>
<dbReference type="EMBL" id="JBBNAE010000005">
    <property type="protein sequence ID" value="KAK9124549.1"/>
    <property type="molecule type" value="Genomic_DNA"/>
</dbReference>
<dbReference type="SUPFAM" id="SSF52058">
    <property type="entry name" value="L domain-like"/>
    <property type="match status" value="1"/>
</dbReference>
<evidence type="ECO:0000256" key="4">
    <source>
        <dbReference type="ARBA" id="ARBA00022729"/>
    </source>
</evidence>
<keyword evidence="5" id="KW-0677">Repeat</keyword>